<name>A0A9E2KE90_9BACE</name>
<proteinExistence type="predicted"/>
<sequence length="517" mass="58374">MRVNSAEQHKDFDLYTLVPQDAVAVFETGHLVETLEAMNRMDCAKEGHRLQVSQLFSTLMTYLNSLMTEAPHTLSKQMNKVLVSFHNPCAETDQVLYCTLGTGDRELVERFIGKYSDPSFPVKTSHYRGQEISIYPMSNGQFLAVCLTRDFLALSFQKRLLERVIDASHDACALTDDDSFSTLHTNKLRDVEATLYVRARSLPMGQPSDTLHPVVNLSEWMEFDLKFTEQAIYAAGINHDRTSAPSLANALRPQQPVDGFPHKLLPRSSILYSHWSIADKDSLFAFQYLPVPDTYGANAYTEARDRELETFLKAYADSTLLTCIFQPRRADTTPQPCAVAIIPLKHEWEARQHFLSWLGNAPREIDAPPHPRFEPGYGYYPRSRAYRKYLMPRNTLTARMTGLTGNTLYGYACFYRGSLLIAPDAFSLSAYMDAIGRNDLLQASLLHEALASSLSPSYTNLLMADMGQVLQQPDGYARLLPTFFLRHADFFSRFMLAAQFTGQDGAVCTNLTLLYNP</sequence>
<evidence type="ECO:0000313" key="2">
    <source>
        <dbReference type="Proteomes" id="UP000824236"/>
    </source>
</evidence>
<comment type="caution">
    <text evidence="1">The sequence shown here is derived from an EMBL/GenBank/DDBJ whole genome shotgun (WGS) entry which is preliminary data.</text>
</comment>
<reference evidence="1" key="1">
    <citation type="journal article" date="2021" name="PeerJ">
        <title>Extensive microbial diversity within the chicken gut microbiome revealed by metagenomics and culture.</title>
        <authorList>
            <person name="Gilroy R."/>
            <person name="Ravi A."/>
            <person name="Getino M."/>
            <person name="Pursley I."/>
            <person name="Horton D.L."/>
            <person name="Alikhan N.F."/>
            <person name="Baker D."/>
            <person name="Gharbi K."/>
            <person name="Hall N."/>
            <person name="Watson M."/>
            <person name="Adriaenssens E.M."/>
            <person name="Foster-Nyarko E."/>
            <person name="Jarju S."/>
            <person name="Secka A."/>
            <person name="Antonio M."/>
            <person name="Oren A."/>
            <person name="Chaudhuri R.R."/>
            <person name="La Ragione R."/>
            <person name="Hildebrand F."/>
            <person name="Pallen M.J."/>
        </authorList>
    </citation>
    <scope>NUCLEOTIDE SEQUENCE</scope>
    <source>
        <strain evidence="1">B3-3758</strain>
    </source>
</reference>
<accession>A0A9E2KE90</accession>
<protein>
    <submittedName>
        <fullName evidence="1">DUF3352 domain-containing protein</fullName>
    </submittedName>
</protein>
<evidence type="ECO:0000313" key="1">
    <source>
        <dbReference type="EMBL" id="MBU3812907.1"/>
    </source>
</evidence>
<organism evidence="1 2">
    <name type="scientific">Candidatus Bacteroides intestinipullorum</name>
    <dbReference type="NCBI Taxonomy" id="2838471"/>
    <lineage>
        <taxon>Bacteria</taxon>
        <taxon>Pseudomonadati</taxon>
        <taxon>Bacteroidota</taxon>
        <taxon>Bacteroidia</taxon>
        <taxon>Bacteroidales</taxon>
        <taxon>Bacteroidaceae</taxon>
        <taxon>Bacteroides</taxon>
    </lineage>
</organism>
<gene>
    <name evidence="1" type="ORF">H9791_00145</name>
</gene>
<dbReference type="EMBL" id="JAHLFO010000001">
    <property type="protein sequence ID" value="MBU3812907.1"/>
    <property type="molecule type" value="Genomic_DNA"/>
</dbReference>
<dbReference type="Proteomes" id="UP000824236">
    <property type="component" value="Unassembled WGS sequence"/>
</dbReference>
<reference evidence="1" key="2">
    <citation type="submission" date="2021-04" db="EMBL/GenBank/DDBJ databases">
        <authorList>
            <person name="Gilroy R."/>
        </authorList>
    </citation>
    <scope>NUCLEOTIDE SEQUENCE</scope>
    <source>
        <strain evidence="1">B3-3758</strain>
    </source>
</reference>
<dbReference type="AlphaFoldDB" id="A0A9E2KE90"/>